<accession>A0A4P8Y3V1</accession>
<dbReference type="Proteomes" id="UP000301475">
    <property type="component" value="Chromosome"/>
</dbReference>
<evidence type="ECO:0000313" key="3">
    <source>
        <dbReference type="Proteomes" id="UP000301475"/>
    </source>
</evidence>
<dbReference type="InterPro" id="IPR003343">
    <property type="entry name" value="Big_2"/>
</dbReference>
<feature type="domain" description="BIG2" evidence="1">
    <location>
        <begin position="57"/>
        <end position="127"/>
    </location>
</feature>
<dbReference type="AlphaFoldDB" id="A0A4P8Y3V1"/>
<dbReference type="InterPro" id="IPR008964">
    <property type="entry name" value="Invasin/intimin_cell_adhesion"/>
</dbReference>
<feature type="domain" description="BIG2" evidence="1">
    <location>
        <begin position="129"/>
        <end position="206"/>
    </location>
</feature>
<organism evidence="2 3">
    <name type="scientific">Ruminococcus bovis</name>
    <dbReference type="NCBI Taxonomy" id="2564099"/>
    <lineage>
        <taxon>Bacteria</taxon>
        <taxon>Bacillati</taxon>
        <taxon>Bacillota</taxon>
        <taxon>Clostridia</taxon>
        <taxon>Eubacteriales</taxon>
        <taxon>Oscillospiraceae</taxon>
        <taxon>Ruminococcus</taxon>
    </lineage>
</organism>
<evidence type="ECO:0000259" key="1">
    <source>
        <dbReference type="SMART" id="SM00635"/>
    </source>
</evidence>
<dbReference type="KEGG" id="ruj:E5Z56_08040"/>
<protein>
    <recommendedName>
        <fullName evidence="1">BIG2 domain-containing protein</fullName>
    </recommendedName>
</protein>
<dbReference type="SMART" id="SM00635">
    <property type="entry name" value="BID_2"/>
    <property type="match status" value="2"/>
</dbReference>
<keyword evidence="3" id="KW-1185">Reference proteome</keyword>
<proteinExistence type="predicted"/>
<reference evidence="2 3" key="1">
    <citation type="submission" date="2019-04" db="EMBL/GenBank/DDBJ databases">
        <authorList>
            <person name="Embree M."/>
            <person name="Gaffney J.R."/>
        </authorList>
    </citation>
    <scope>NUCLEOTIDE SEQUENCE [LARGE SCALE GENOMIC DNA]</scope>
    <source>
        <strain evidence="2 3">JE7A12</strain>
    </source>
</reference>
<gene>
    <name evidence="2" type="ORF">E5Z56_08040</name>
</gene>
<dbReference type="EMBL" id="CP039381">
    <property type="protein sequence ID" value="QCT08018.1"/>
    <property type="molecule type" value="Genomic_DNA"/>
</dbReference>
<evidence type="ECO:0000313" key="2">
    <source>
        <dbReference type="EMBL" id="QCT08018.1"/>
    </source>
</evidence>
<dbReference type="Gene3D" id="2.60.40.1080">
    <property type="match status" value="1"/>
</dbReference>
<dbReference type="OrthoDB" id="2038592at2"/>
<name>A0A4P8Y3V1_9FIRM</name>
<dbReference type="SUPFAM" id="SSF49373">
    <property type="entry name" value="Invasin/intimin cell-adhesion fragments"/>
    <property type="match status" value="1"/>
</dbReference>
<dbReference type="Pfam" id="PF02368">
    <property type="entry name" value="Big_2"/>
    <property type="match status" value="1"/>
</dbReference>
<sequence length="209" mass="22696">MYSAYNPCGYCVYKDGKVYSIKSAVDSKIIDVETLAKAIPNTTKIEEPTKPQPTKPVVKTPKISATKVTLKSAQTRTLKVTNGTVKTWSTSSKKIATVSKGKVVALTKGRVRITATLTNGKKLYCYVTVTTSPKLSRTTLNLKKGKTATVKLTGKVANINNKYYNTKVAKIVSKANATSIKVKALKKGTTTLKIRVNGVNVLRLKVKVK</sequence>